<accession>A0A853EJ68</accession>
<dbReference type="RefSeq" id="WP_179900139.1">
    <property type="nucleotide sequence ID" value="NZ_JACBXV010000040.1"/>
</dbReference>
<feature type="transmembrane region" description="Helical" evidence="7">
    <location>
        <begin position="257"/>
        <end position="276"/>
    </location>
</feature>
<evidence type="ECO:0000256" key="6">
    <source>
        <dbReference type="ARBA" id="ARBA00023136"/>
    </source>
</evidence>
<dbReference type="Proteomes" id="UP000572528">
    <property type="component" value="Unassembled WGS sequence"/>
</dbReference>
<dbReference type="PANTHER" id="PTHR23513:SF9">
    <property type="entry name" value="ENTEROBACTIN EXPORTER ENTS"/>
    <property type="match status" value="1"/>
</dbReference>
<feature type="transmembrane region" description="Helical" evidence="7">
    <location>
        <begin position="20"/>
        <end position="42"/>
    </location>
</feature>
<keyword evidence="4 7" id="KW-0812">Transmembrane</keyword>
<comment type="caution">
    <text evidence="8">The sequence shown here is derived from an EMBL/GenBank/DDBJ whole genome shotgun (WGS) entry which is preliminary data.</text>
</comment>
<evidence type="ECO:0000256" key="2">
    <source>
        <dbReference type="ARBA" id="ARBA00022448"/>
    </source>
</evidence>
<feature type="transmembrane region" description="Helical" evidence="7">
    <location>
        <begin position="90"/>
        <end position="111"/>
    </location>
</feature>
<feature type="transmembrane region" description="Helical" evidence="7">
    <location>
        <begin position="224"/>
        <end position="245"/>
    </location>
</feature>
<reference evidence="8 9" key="1">
    <citation type="submission" date="2020-07" db="EMBL/GenBank/DDBJ databases">
        <title>MOT database genomes.</title>
        <authorList>
            <person name="Joseph S."/>
            <person name="Aduse-Opoku J."/>
            <person name="Hashim A."/>
            <person name="Wade W."/>
            <person name="Curtis M."/>
        </authorList>
    </citation>
    <scope>NUCLEOTIDE SEQUENCE [LARGE SCALE GENOMIC DNA]</scope>
    <source>
        <strain evidence="8 9">WMus004</strain>
    </source>
</reference>
<evidence type="ECO:0000256" key="4">
    <source>
        <dbReference type="ARBA" id="ARBA00022692"/>
    </source>
</evidence>
<dbReference type="SUPFAM" id="SSF103473">
    <property type="entry name" value="MFS general substrate transporter"/>
    <property type="match status" value="1"/>
</dbReference>
<dbReference type="CDD" id="cd06173">
    <property type="entry name" value="MFS_MefA_like"/>
    <property type="match status" value="1"/>
</dbReference>
<protein>
    <submittedName>
        <fullName evidence="8">MFS transporter</fullName>
    </submittedName>
</protein>
<evidence type="ECO:0000256" key="3">
    <source>
        <dbReference type="ARBA" id="ARBA00022475"/>
    </source>
</evidence>
<evidence type="ECO:0000256" key="5">
    <source>
        <dbReference type="ARBA" id="ARBA00022989"/>
    </source>
</evidence>
<dbReference type="InterPro" id="IPR036259">
    <property type="entry name" value="MFS_trans_sf"/>
</dbReference>
<feature type="transmembrane region" description="Helical" evidence="7">
    <location>
        <begin position="288"/>
        <end position="321"/>
    </location>
</feature>
<keyword evidence="6 7" id="KW-0472">Membrane</keyword>
<feature type="transmembrane region" description="Helical" evidence="7">
    <location>
        <begin position="131"/>
        <end position="151"/>
    </location>
</feature>
<dbReference type="AlphaFoldDB" id="A0A853EJ68"/>
<evidence type="ECO:0000313" key="8">
    <source>
        <dbReference type="EMBL" id="NYS68815.1"/>
    </source>
</evidence>
<sequence>MSLLINIGPLRESRPFARLWSAGVLVSVSAQMTQMAIAWTVYDETKSSLAVGGLGLAIGLPTLVFGLVGGALTDTSRPRRLGLVGVGGQVVVALALLATTALIGFSLTLFYTALFAQSAFGAITSPTRRPYISYLLANSSIPAAMSLYMLSMNMGQIIGPILGGLLLDKNTIGLIFAVHTIALIPYFLSIATLPNIEAASQEKPGISVIVSGLKTTWNIHDIRTVLLTDLLATSIALPTALFPALNEEVLEGDATTYGSLLTALSVGGLLGTTFSGKLERIRQPVNAVVIIACLWCAVVAILGITSTLSVALAAILAMGILDVWSVIIQQTVVQVQTPTAALGRVGSVQNIIAMAGPQLGNFRAGVLGSLMGTQVAVVFSAVAGGLIIFGSFIPSRKQMMAGDDS</sequence>
<gene>
    <name evidence="8" type="ORF">HZZ05_04660</name>
</gene>
<keyword evidence="2" id="KW-0813">Transport</keyword>
<name>A0A853EJ68_9ACTO</name>
<evidence type="ECO:0000256" key="7">
    <source>
        <dbReference type="SAM" id="Phobius"/>
    </source>
</evidence>
<dbReference type="Gene3D" id="1.20.1250.20">
    <property type="entry name" value="MFS general substrate transporter like domains"/>
    <property type="match status" value="1"/>
</dbReference>
<evidence type="ECO:0000256" key="1">
    <source>
        <dbReference type="ARBA" id="ARBA00004429"/>
    </source>
</evidence>
<dbReference type="GO" id="GO:0005886">
    <property type="term" value="C:plasma membrane"/>
    <property type="evidence" value="ECO:0007669"/>
    <property type="project" value="UniProtKB-SubCell"/>
</dbReference>
<organism evidence="8 9">
    <name type="scientific">Actinomyces bowdenii</name>
    <dbReference type="NCBI Taxonomy" id="131109"/>
    <lineage>
        <taxon>Bacteria</taxon>
        <taxon>Bacillati</taxon>
        <taxon>Actinomycetota</taxon>
        <taxon>Actinomycetes</taxon>
        <taxon>Actinomycetales</taxon>
        <taxon>Actinomycetaceae</taxon>
        <taxon>Actinomyces</taxon>
    </lineage>
</organism>
<comment type="subcellular location">
    <subcellularLocation>
        <location evidence="1">Cell inner membrane</location>
        <topology evidence="1">Multi-pass membrane protein</topology>
    </subcellularLocation>
</comment>
<dbReference type="EMBL" id="JACBXV010000040">
    <property type="protein sequence ID" value="NYS68815.1"/>
    <property type="molecule type" value="Genomic_DNA"/>
</dbReference>
<keyword evidence="3" id="KW-1003">Cell membrane</keyword>
<dbReference type="PANTHER" id="PTHR23513">
    <property type="entry name" value="INTEGRAL MEMBRANE EFFLUX PROTEIN-RELATED"/>
    <property type="match status" value="1"/>
</dbReference>
<feature type="transmembrane region" description="Helical" evidence="7">
    <location>
        <begin position="371"/>
        <end position="393"/>
    </location>
</feature>
<keyword evidence="5 7" id="KW-1133">Transmembrane helix</keyword>
<feature type="transmembrane region" description="Helical" evidence="7">
    <location>
        <begin position="171"/>
        <end position="193"/>
    </location>
</feature>
<proteinExistence type="predicted"/>
<dbReference type="Pfam" id="PF05977">
    <property type="entry name" value="MFS_3"/>
    <property type="match status" value="1"/>
</dbReference>
<evidence type="ECO:0000313" key="9">
    <source>
        <dbReference type="Proteomes" id="UP000572528"/>
    </source>
</evidence>
<dbReference type="InterPro" id="IPR010290">
    <property type="entry name" value="TM_effector"/>
</dbReference>
<feature type="transmembrane region" description="Helical" evidence="7">
    <location>
        <begin position="49"/>
        <end position="70"/>
    </location>
</feature>